<evidence type="ECO:0000259" key="8">
    <source>
        <dbReference type="Pfam" id="PF00394"/>
    </source>
</evidence>
<dbReference type="Pfam" id="PF00394">
    <property type="entry name" value="Cu-oxidase"/>
    <property type="match status" value="1"/>
</dbReference>
<dbReference type="InterPro" id="IPR011706">
    <property type="entry name" value="Cu-oxidase_C"/>
</dbReference>
<dbReference type="InterPro" id="IPR001117">
    <property type="entry name" value="Cu-oxidase_2nd"/>
</dbReference>
<dbReference type="GO" id="GO:0005507">
    <property type="term" value="F:copper ion binding"/>
    <property type="evidence" value="ECO:0007669"/>
    <property type="project" value="InterPro"/>
</dbReference>
<dbReference type="OrthoDB" id="2121828at2759"/>
<keyword evidence="6" id="KW-0325">Glycoprotein</keyword>
<accession>A0A284RQS2</accession>
<feature type="chain" id="PRO_5012040832" evidence="7">
    <location>
        <begin position="17"/>
        <end position="526"/>
    </location>
</feature>
<keyword evidence="12" id="KW-1185">Reference proteome</keyword>
<keyword evidence="4" id="KW-0186">Copper</keyword>
<sequence length="526" mass="57395">MLAALALCLLVEVSLGFEVVGPTTGLEITNQYLAPDGFTRSTTVAGGTFPGPLIQGVKGDRFQIDVKDSLHDKTMLQSTSVHWHGIFQRGTNFADGTSSVTQCPITTGSSFLYDFPVPDQAGTFWYHSHLSVQYCDGLRGPFVVYDGIDGVNDPHRDLYDVDDESTIITLSDWYHLPTPVLLEQPGKQRFNSTLINGLGRFYQDPTSALTVISVEPMKRYRLRIISMSCDPNYIFSIDGHDLTIIEADGENTVPHTVNAMRILAGQRYSAILHAKQPVDNYWIRAQPDTEAFGFNGTAFESGINSAILRYVGAPEGDPTSTQETPVVLLKEADLHALEHPGAPGLPYPGGADLVLNLTLGLNTTTGKFTINTVPFQPPSVPVLLQIMSGAQKAQDLLPQGSVYGLPLNKTIEINLIGGMALGDPHPMHLHGHSFDVVKSADSAVTNYIDPVRRDVTSVLLGNTTTIRFVTDNPGPWFLHCHIDFHLEAGMAVVLAEAIDDTMSFNPTSVAWDNLCPNYYQLSPDQL</sequence>
<dbReference type="Pfam" id="PF07732">
    <property type="entry name" value="Cu-oxidase_3"/>
    <property type="match status" value="1"/>
</dbReference>
<proteinExistence type="inferred from homology"/>
<dbReference type="InterPro" id="IPR002355">
    <property type="entry name" value="Cu_oxidase_Cu_BS"/>
</dbReference>
<keyword evidence="3" id="KW-0560">Oxidoreductase</keyword>
<dbReference type="PANTHER" id="PTHR11709">
    <property type="entry name" value="MULTI-COPPER OXIDASE"/>
    <property type="match status" value="1"/>
</dbReference>
<dbReference type="CDD" id="cd13903">
    <property type="entry name" value="CuRO_3_Tv-LCC_like"/>
    <property type="match status" value="1"/>
</dbReference>
<evidence type="ECO:0000259" key="10">
    <source>
        <dbReference type="Pfam" id="PF07732"/>
    </source>
</evidence>
<dbReference type="AlphaFoldDB" id="A0A284RQS2"/>
<organism evidence="11 12">
    <name type="scientific">Armillaria ostoyae</name>
    <name type="common">Armillaria root rot fungus</name>
    <dbReference type="NCBI Taxonomy" id="47428"/>
    <lineage>
        <taxon>Eukaryota</taxon>
        <taxon>Fungi</taxon>
        <taxon>Dikarya</taxon>
        <taxon>Basidiomycota</taxon>
        <taxon>Agaricomycotina</taxon>
        <taxon>Agaricomycetes</taxon>
        <taxon>Agaricomycetidae</taxon>
        <taxon>Agaricales</taxon>
        <taxon>Marasmiineae</taxon>
        <taxon>Physalacriaceae</taxon>
        <taxon>Armillaria</taxon>
    </lineage>
</organism>
<dbReference type="Pfam" id="PF07731">
    <property type="entry name" value="Cu-oxidase_2"/>
    <property type="match status" value="1"/>
</dbReference>
<dbReference type="PROSITE" id="PS00079">
    <property type="entry name" value="MULTICOPPER_OXIDASE1"/>
    <property type="match status" value="2"/>
</dbReference>
<keyword evidence="5" id="KW-1015">Disulfide bond</keyword>
<dbReference type="InterPro" id="IPR011707">
    <property type="entry name" value="Cu-oxidase-like_N"/>
</dbReference>
<dbReference type="Proteomes" id="UP000219338">
    <property type="component" value="Unassembled WGS sequence"/>
</dbReference>
<name>A0A284RQS2_ARMOS</name>
<dbReference type="CDD" id="cd13856">
    <property type="entry name" value="CuRO_1_Tv-LCC_like"/>
    <property type="match status" value="1"/>
</dbReference>
<dbReference type="PROSITE" id="PS00080">
    <property type="entry name" value="MULTICOPPER_OXIDASE2"/>
    <property type="match status" value="1"/>
</dbReference>
<dbReference type="InterPro" id="IPR045087">
    <property type="entry name" value="Cu-oxidase_fam"/>
</dbReference>
<keyword evidence="7" id="KW-0732">Signal</keyword>
<feature type="signal peptide" evidence="7">
    <location>
        <begin position="1"/>
        <end position="16"/>
    </location>
</feature>
<dbReference type="InterPro" id="IPR008972">
    <property type="entry name" value="Cupredoxin"/>
</dbReference>
<evidence type="ECO:0000259" key="9">
    <source>
        <dbReference type="Pfam" id="PF07731"/>
    </source>
</evidence>
<reference evidence="12" key="1">
    <citation type="journal article" date="2017" name="Nat. Ecol. Evol.">
        <title>Genome expansion and lineage-specific genetic innovations in the forest pathogenic fungi Armillaria.</title>
        <authorList>
            <person name="Sipos G."/>
            <person name="Prasanna A.N."/>
            <person name="Walter M.C."/>
            <person name="O'Connor E."/>
            <person name="Balint B."/>
            <person name="Krizsan K."/>
            <person name="Kiss B."/>
            <person name="Hess J."/>
            <person name="Varga T."/>
            <person name="Slot J."/>
            <person name="Riley R."/>
            <person name="Boka B."/>
            <person name="Rigling D."/>
            <person name="Barry K."/>
            <person name="Lee J."/>
            <person name="Mihaltcheva S."/>
            <person name="LaButti K."/>
            <person name="Lipzen A."/>
            <person name="Waldron R."/>
            <person name="Moloney N.M."/>
            <person name="Sperisen C."/>
            <person name="Kredics L."/>
            <person name="Vagvoelgyi C."/>
            <person name="Patrignani A."/>
            <person name="Fitzpatrick D."/>
            <person name="Nagy I."/>
            <person name="Doyle S."/>
            <person name="Anderson J.B."/>
            <person name="Grigoriev I.V."/>
            <person name="Gueldener U."/>
            <person name="Muensterkoetter M."/>
            <person name="Nagy L.G."/>
        </authorList>
    </citation>
    <scope>NUCLEOTIDE SEQUENCE [LARGE SCALE GENOMIC DNA]</scope>
    <source>
        <strain evidence="12">C18/9</strain>
    </source>
</reference>
<evidence type="ECO:0000256" key="4">
    <source>
        <dbReference type="ARBA" id="ARBA00023008"/>
    </source>
</evidence>
<evidence type="ECO:0000313" key="12">
    <source>
        <dbReference type="Proteomes" id="UP000219338"/>
    </source>
</evidence>
<evidence type="ECO:0000256" key="1">
    <source>
        <dbReference type="ARBA" id="ARBA00010609"/>
    </source>
</evidence>
<dbReference type="InterPro" id="IPR033138">
    <property type="entry name" value="Cu_oxidase_CS"/>
</dbReference>
<dbReference type="SUPFAM" id="SSF49503">
    <property type="entry name" value="Cupredoxins"/>
    <property type="match status" value="3"/>
</dbReference>
<feature type="domain" description="Plastocyanin-like" evidence="10">
    <location>
        <begin position="28"/>
        <end position="146"/>
    </location>
</feature>
<dbReference type="STRING" id="47428.A0A284RQS2"/>
<dbReference type="PANTHER" id="PTHR11709:SF511">
    <property type="entry name" value="LACCASE"/>
    <property type="match status" value="1"/>
</dbReference>
<evidence type="ECO:0000313" key="11">
    <source>
        <dbReference type="EMBL" id="SJL11090.1"/>
    </source>
</evidence>
<evidence type="ECO:0000256" key="2">
    <source>
        <dbReference type="ARBA" id="ARBA00022723"/>
    </source>
</evidence>
<dbReference type="Gene3D" id="2.60.40.420">
    <property type="entry name" value="Cupredoxins - blue copper proteins"/>
    <property type="match status" value="3"/>
</dbReference>
<protein>
    <submittedName>
        <fullName evidence="11">Related to Laccase-4</fullName>
    </submittedName>
</protein>
<evidence type="ECO:0000256" key="5">
    <source>
        <dbReference type="ARBA" id="ARBA00023157"/>
    </source>
</evidence>
<keyword evidence="2" id="KW-0479">Metal-binding</keyword>
<dbReference type="FunFam" id="2.60.40.420:FF:000045">
    <property type="entry name" value="Laccase 2"/>
    <property type="match status" value="1"/>
</dbReference>
<comment type="similarity">
    <text evidence="1">Belongs to the multicopper oxidase family.</text>
</comment>
<dbReference type="EMBL" id="FUEG01000013">
    <property type="protein sequence ID" value="SJL11090.1"/>
    <property type="molecule type" value="Genomic_DNA"/>
</dbReference>
<evidence type="ECO:0000256" key="7">
    <source>
        <dbReference type="SAM" id="SignalP"/>
    </source>
</evidence>
<evidence type="ECO:0000256" key="6">
    <source>
        <dbReference type="ARBA" id="ARBA00023180"/>
    </source>
</evidence>
<feature type="domain" description="Plastocyanin-like" evidence="9">
    <location>
        <begin position="377"/>
        <end position="497"/>
    </location>
</feature>
<feature type="domain" description="Plastocyanin-like" evidence="8">
    <location>
        <begin position="164"/>
        <end position="313"/>
    </location>
</feature>
<dbReference type="GO" id="GO:0016491">
    <property type="term" value="F:oxidoreductase activity"/>
    <property type="evidence" value="ECO:0007669"/>
    <property type="project" value="UniProtKB-KW"/>
</dbReference>
<gene>
    <name evidence="11" type="ORF">ARMOST_14493</name>
</gene>
<evidence type="ECO:0000256" key="3">
    <source>
        <dbReference type="ARBA" id="ARBA00023002"/>
    </source>
</evidence>
<dbReference type="OMA" id="QMAARPY"/>